<dbReference type="RefSeq" id="WP_379882839.1">
    <property type="nucleotide sequence ID" value="NZ_JBHPON010000002.1"/>
</dbReference>
<feature type="chain" id="PRO_5045457248" description="Tetratricopeptide repeat protein" evidence="2">
    <location>
        <begin position="32"/>
        <end position="531"/>
    </location>
</feature>
<name>A0ABW1KX48_9PROT</name>
<feature type="compositionally biased region" description="Basic and acidic residues" evidence="1">
    <location>
        <begin position="475"/>
        <end position="490"/>
    </location>
</feature>
<dbReference type="Proteomes" id="UP001596116">
    <property type="component" value="Unassembled WGS sequence"/>
</dbReference>
<keyword evidence="4" id="KW-1185">Reference proteome</keyword>
<evidence type="ECO:0000256" key="2">
    <source>
        <dbReference type="SAM" id="SignalP"/>
    </source>
</evidence>
<evidence type="ECO:0000256" key="1">
    <source>
        <dbReference type="SAM" id="MobiDB-lite"/>
    </source>
</evidence>
<organism evidence="3 4">
    <name type="scientific">Hyphococcus aureus</name>
    <dbReference type="NCBI Taxonomy" id="2666033"/>
    <lineage>
        <taxon>Bacteria</taxon>
        <taxon>Pseudomonadati</taxon>
        <taxon>Pseudomonadota</taxon>
        <taxon>Alphaproteobacteria</taxon>
        <taxon>Parvularculales</taxon>
        <taxon>Parvularculaceae</taxon>
        <taxon>Hyphococcus</taxon>
    </lineage>
</organism>
<feature type="signal peptide" evidence="2">
    <location>
        <begin position="1"/>
        <end position="31"/>
    </location>
</feature>
<evidence type="ECO:0008006" key="5">
    <source>
        <dbReference type="Google" id="ProtNLM"/>
    </source>
</evidence>
<proteinExistence type="predicted"/>
<accession>A0ABW1KX48</accession>
<dbReference type="InterPro" id="IPR011990">
    <property type="entry name" value="TPR-like_helical_dom_sf"/>
</dbReference>
<dbReference type="Gene3D" id="1.25.40.10">
    <property type="entry name" value="Tetratricopeptide repeat domain"/>
    <property type="match status" value="2"/>
</dbReference>
<evidence type="ECO:0000313" key="4">
    <source>
        <dbReference type="Proteomes" id="UP001596116"/>
    </source>
</evidence>
<evidence type="ECO:0000313" key="3">
    <source>
        <dbReference type="EMBL" id="MFC6035940.1"/>
    </source>
</evidence>
<feature type="region of interest" description="Disordered" evidence="1">
    <location>
        <begin position="475"/>
        <end position="531"/>
    </location>
</feature>
<gene>
    <name evidence="3" type="ORF">ACFMB1_10325</name>
</gene>
<comment type="caution">
    <text evidence="3">The sequence shown here is derived from an EMBL/GenBank/DDBJ whole genome shotgun (WGS) entry which is preliminary data.</text>
</comment>
<feature type="compositionally biased region" description="Acidic residues" evidence="1">
    <location>
        <begin position="516"/>
        <end position="531"/>
    </location>
</feature>
<reference evidence="3 4" key="1">
    <citation type="submission" date="2024-09" db="EMBL/GenBank/DDBJ databases">
        <authorList>
            <person name="Zhang Z.-H."/>
        </authorList>
    </citation>
    <scope>NUCLEOTIDE SEQUENCE [LARGE SCALE GENOMIC DNA]</scope>
    <source>
        <strain evidence="3 4">HHTR114</strain>
    </source>
</reference>
<sequence length="531" mass="59129">MRGKYRKLCFSAAASAAAALMVTAAPTAALAQAQCDAEEGGASSTLSPRIGQEIQKLYEFMQADQFNEALAGFNALISSRGDSMSAYEKSTVYELRANVKINRDDYRGALSDLQTALSTNGLPPARNNQLRYYIAQLNFQIEQYQTAITGLNQWIQLARTCGVTVDPNAYYLLAAAYTQISPPNYRQAVGPAEQAVAGMGSEPRKGYFDLLNLIYSELGDNAKRAPLLERMVNYWPEDKGYWTQLSGAYSVQNKDREAFSVLEVAYRAGLISTENEILTLVQYYSFFDNPYRGATMLEREMNAGNVKRVQKNLILLSQLWSQAREHKKSIPILREAANNASNGELSYRLGMVLLADEQYAASERALVAALNKGGMDRKDTGDAWLLLGTARFSQAGPSDTAIWARARQAFVRAQAYDNARRRASDWITYIDAVVDTYWTGLRLDWEQNIALCEDDYARFERDARIRELQNRAPEPEALEREAARRNECEALKAQGRPSRNNAPAESGSDTESAPEATEEDAPEAEDTDTQD</sequence>
<keyword evidence="2" id="KW-0732">Signal</keyword>
<protein>
    <recommendedName>
        <fullName evidence="5">Tetratricopeptide repeat protein</fullName>
    </recommendedName>
</protein>
<dbReference type="EMBL" id="JBHPON010000002">
    <property type="protein sequence ID" value="MFC6035940.1"/>
    <property type="molecule type" value="Genomic_DNA"/>
</dbReference>
<dbReference type="SUPFAM" id="SSF48452">
    <property type="entry name" value="TPR-like"/>
    <property type="match status" value="1"/>
</dbReference>